<keyword evidence="3" id="KW-1185">Reference proteome</keyword>
<reference evidence="2 3" key="1">
    <citation type="submission" date="2024-04" db="EMBL/GenBank/DDBJ databases">
        <title>Phyllosticta paracitricarpa is synonymous to the EU quarantine fungus P. citricarpa based on phylogenomic analyses.</title>
        <authorList>
            <consortium name="Lawrence Berkeley National Laboratory"/>
            <person name="Van Ingen-Buijs V.A."/>
            <person name="Van Westerhoven A.C."/>
            <person name="Haridas S."/>
            <person name="Skiadas P."/>
            <person name="Martin F."/>
            <person name="Groenewald J.Z."/>
            <person name="Crous P.W."/>
            <person name="Seidl M.F."/>
        </authorList>
    </citation>
    <scope>NUCLEOTIDE SEQUENCE [LARGE SCALE GENOMIC DNA]</scope>
    <source>
        <strain evidence="2 3">CBS 123374</strain>
    </source>
</reference>
<name>A0ABR1YTI2_9PEZI</name>
<feature type="compositionally biased region" description="Low complexity" evidence="1">
    <location>
        <begin position="135"/>
        <end position="153"/>
    </location>
</feature>
<protein>
    <recommendedName>
        <fullName evidence="4">CMP/dCMP-type deaminase domain-containing protein</fullName>
    </recommendedName>
</protein>
<feature type="region of interest" description="Disordered" evidence="1">
    <location>
        <begin position="72"/>
        <end position="103"/>
    </location>
</feature>
<comment type="caution">
    <text evidence="2">The sequence shown here is derived from an EMBL/GenBank/DDBJ whole genome shotgun (WGS) entry which is preliminary data.</text>
</comment>
<feature type="compositionally biased region" description="Low complexity" evidence="1">
    <location>
        <begin position="308"/>
        <end position="324"/>
    </location>
</feature>
<dbReference type="Proteomes" id="UP001492380">
    <property type="component" value="Unassembled WGS sequence"/>
</dbReference>
<gene>
    <name evidence="2" type="ORF">HDK90DRAFT_550402</name>
</gene>
<sequence>MKSDHYLNLCLQQAALSPMHFRHGCIVVRGGKVIGQGFNDYRPGYDGGALKTGRLASSSLDGPAIASLKRTCKHKEKKKSTQPFTPFETVDGMGGGHHANTPMSMHSEMMAISSALSSSSTLAASTVSHLQPEPSRATSSASARTYSRPNNNDNDNDRNKALARLKPKRGVLKPLHLDSSCLNAPLPPLKGVANHQKNENENRGHHQKPGLSCQSAAKQHHARYSKAGKNSSLDDESLRNYVLIPKGHPGRDIHSVKDRMKHPKLVGADLYVARLGHSGEPQTSPSSKRSPKRDALALDKDAEDEGAASDSSGTTSSTTLTTGSLHDELTTIEKPRRLPAPRDDALDNHSHPNCTIRASRPCYRCLSYMNNVGIKRVFWTNEEGLWEGAKVRSLIDELESGNFGAIGEGGGLEVGGIYVTKHEVLMLRRLMGQG</sequence>
<evidence type="ECO:0000313" key="2">
    <source>
        <dbReference type="EMBL" id="KAK8238207.1"/>
    </source>
</evidence>
<dbReference type="InterPro" id="IPR016193">
    <property type="entry name" value="Cytidine_deaminase-like"/>
</dbReference>
<organism evidence="2 3">
    <name type="scientific">Phyllosticta capitalensis</name>
    <dbReference type="NCBI Taxonomy" id="121624"/>
    <lineage>
        <taxon>Eukaryota</taxon>
        <taxon>Fungi</taxon>
        <taxon>Dikarya</taxon>
        <taxon>Ascomycota</taxon>
        <taxon>Pezizomycotina</taxon>
        <taxon>Dothideomycetes</taxon>
        <taxon>Dothideomycetes incertae sedis</taxon>
        <taxon>Botryosphaeriales</taxon>
        <taxon>Phyllostictaceae</taxon>
        <taxon>Phyllosticta</taxon>
    </lineage>
</organism>
<feature type="region of interest" description="Disordered" evidence="1">
    <location>
        <begin position="123"/>
        <end position="159"/>
    </location>
</feature>
<dbReference type="Gene3D" id="3.40.140.10">
    <property type="entry name" value="Cytidine Deaminase, domain 2"/>
    <property type="match status" value="1"/>
</dbReference>
<feature type="region of interest" description="Disordered" evidence="1">
    <location>
        <begin position="276"/>
        <end position="353"/>
    </location>
</feature>
<accession>A0ABR1YTI2</accession>
<evidence type="ECO:0000313" key="3">
    <source>
        <dbReference type="Proteomes" id="UP001492380"/>
    </source>
</evidence>
<feature type="region of interest" description="Disordered" evidence="1">
    <location>
        <begin position="188"/>
        <end position="234"/>
    </location>
</feature>
<dbReference type="SUPFAM" id="SSF53927">
    <property type="entry name" value="Cytidine deaminase-like"/>
    <property type="match status" value="1"/>
</dbReference>
<feature type="compositionally biased region" description="Basic and acidic residues" evidence="1">
    <location>
        <begin position="325"/>
        <end position="350"/>
    </location>
</feature>
<evidence type="ECO:0000256" key="1">
    <source>
        <dbReference type="SAM" id="MobiDB-lite"/>
    </source>
</evidence>
<dbReference type="EMBL" id="JBBWRZ010000004">
    <property type="protein sequence ID" value="KAK8238207.1"/>
    <property type="molecule type" value="Genomic_DNA"/>
</dbReference>
<evidence type="ECO:0008006" key="4">
    <source>
        <dbReference type="Google" id="ProtNLM"/>
    </source>
</evidence>
<proteinExistence type="predicted"/>